<feature type="transmembrane region" description="Helical" evidence="1">
    <location>
        <begin position="150"/>
        <end position="173"/>
    </location>
</feature>
<comment type="caution">
    <text evidence="2">The sequence shown here is derived from an EMBL/GenBank/DDBJ whole genome shotgun (WGS) entry which is preliminary data.</text>
</comment>
<name>C2MBD8_9PORP</name>
<evidence type="ECO:0000256" key="1">
    <source>
        <dbReference type="SAM" id="Phobius"/>
    </source>
</evidence>
<feature type="transmembrane region" description="Helical" evidence="1">
    <location>
        <begin position="109"/>
        <end position="129"/>
    </location>
</feature>
<gene>
    <name evidence="2" type="ORF">PORUE0001_0615</name>
</gene>
<feature type="transmembrane region" description="Helical" evidence="1">
    <location>
        <begin position="368"/>
        <end position="385"/>
    </location>
</feature>
<sequence length="403" mass="46574">MNINTDILLGTNVGDVFVGFLTIVFCVFFYRHHRLRDRRFNTVLALFILEHITFTLIYYLYSLHNIADATAYYERGLAYSIDMGYTGTSMVYLIVHILTSLFGLKFFALYWPFSLWGLMGITWLFKICISLNEGRWSRWFWLFLLPNMHYWSVAIGKDSIAFTGVVAVIYLVYYKRGFLKMAMPLILLFFIRPHILLFGLVAYFATLILSSSKGNAIRKIFLSAIVATILILAAPFLSTYIGTEDGQGLSDRLIEMESATASYYGNTGSDINLQGQNIIVKWVSFMFRPFIFEAHNITSAMASLENSIWLVLFFLVAYRFKSCLTSLKNHRSMKEFLWFAFYGFWVSSLFLSYLIYNLGLAQREKNNFFPYFMILLIIVLAKSASNKKTLHNHTSYPLKPTSL</sequence>
<organism evidence="2 3">
    <name type="scientific">Porphyromonas uenonis 60-3</name>
    <dbReference type="NCBI Taxonomy" id="596327"/>
    <lineage>
        <taxon>Bacteria</taxon>
        <taxon>Pseudomonadati</taxon>
        <taxon>Bacteroidota</taxon>
        <taxon>Bacteroidia</taxon>
        <taxon>Bacteroidales</taxon>
        <taxon>Porphyromonadaceae</taxon>
        <taxon>Porphyromonas</taxon>
    </lineage>
</organism>
<keyword evidence="3" id="KW-1185">Reference proteome</keyword>
<reference evidence="2 3" key="1">
    <citation type="submission" date="2009-04" db="EMBL/GenBank/DDBJ databases">
        <authorList>
            <person name="Sebastian Y."/>
            <person name="Madupu R."/>
            <person name="Durkin A.S."/>
            <person name="Torralba M."/>
            <person name="Methe B."/>
            <person name="Sutton G.G."/>
            <person name="Strausberg R.L."/>
            <person name="Nelson K.E."/>
        </authorList>
    </citation>
    <scope>NUCLEOTIDE SEQUENCE [LARGE SCALE GENOMIC DNA]</scope>
    <source>
        <strain evidence="2 3">60-3</strain>
    </source>
</reference>
<evidence type="ECO:0000313" key="2">
    <source>
        <dbReference type="EMBL" id="EEK16881.1"/>
    </source>
</evidence>
<proteinExistence type="predicted"/>
<keyword evidence="1" id="KW-1133">Transmembrane helix</keyword>
<dbReference type="EMBL" id="ACLR01000123">
    <property type="protein sequence ID" value="EEK16881.1"/>
    <property type="molecule type" value="Genomic_DNA"/>
</dbReference>
<feature type="transmembrane region" description="Helical" evidence="1">
    <location>
        <begin position="42"/>
        <end position="61"/>
    </location>
</feature>
<keyword evidence="1" id="KW-0472">Membrane</keyword>
<protein>
    <submittedName>
        <fullName evidence="2">Uncharacterized protein</fullName>
    </submittedName>
</protein>
<feature type="transmembrane region" description="Helical" evidence="1">
    <location>
        <begin position="220"/>
        <end position="241"/>
    </location>
</feature>
<dbReference type="STRING" id="596327.PORUE0001_0615"/>
<dbReference type="OrthoDB" id="975915at2"/>
<keyword evidence="1" id="KW-0812">Transmembrane</keyword>
<dbReference type="AlphaFoldDB" id="C2MBD8"/>
<feature type="transmembrane region" description="Helical" evidence="1">
    <location>
        <begin position="185"/>
        <end position="208"/>
    </location>
</feature>
<feature type="transmembrane region" description="Helical" evidence="1">
    <location>
        <begin position="12"/>
        <end position="30"/>
    </location>
</feature>
<evidence type="ECO:0000313" key="3">
    <source>
        <dbReference type="Proteomes" id="UP000003303"/>
    </source>
</evidence>
<dbReference type="Proteomes" id="UP000003303">
    <property type="component" value="Unassembled WGS sequence"/>
</dbReference>
<dbReference type="eggNOG" id="ENOG502Z85R">
    <property type="taxonomic scope" value="Bacteria"/>
</dbReference>
<accession>C2MBD8</accession>
<dbReference type="RefSeq" id="WP_007365219.1">
    <property type="nucleotide sequence ID" value="NZ_ACLR01000123.1"/>
</dbReference>
<feature type="transmembrane region" description="Helical" evidence="1">
    <location>
        <begin position="336"/>
        <end position="356"/>
    </location>
</feature>